<comment type="caution">
    <text evidence="3">The sequence shown here is derived from an EMBL/GenBank/DDBJ whole genome shotgun (WGS) entry which is preliminary data.</text>
</comment>
<dbReference type="Proteomes" id="UP000285610">
    <property type="component" value="Unassembled WGS sequence"/>
</dbReference>
<dbReference type="Proteomes" id="UP001212160">
    <property type="component" value="Unassembled WGS sequence"/>
</dbReference>
<accession>A0A415S9W0</accession>
<proteinExistence type="predicted"/>
<dbReference type="EMBL" id="JAQMLA010000165">
    <property type="protein sequence ID" value="MDB8688944.1"/>
    <property type="molecule type" value="Genomic_DNA"/>
</dbReference>
<feature type="region of interest" description="Disordered" evidence="1">
    <location>
        <begin position="145"/>
        <end position="187"/>
    </location>
</feature>
<reference evidence="2" key="2">
    <citation type="submission" date="2023-01" db="EMBL/GenBank/DDBJ databases">
        <title>Human gut microbiome strain richness.</title>
        <authorList>
            <person name="Chen-Liaw A."/>
        </authorList>
    </citation>
    <scope>NUCLEOTIDE SEQUENCE</scope>
    <source>
        <strain evidence="2">RTP21484st1_H11_RTP21484_190118</strain>
    </source>
</reference>
<dbReference type="EMBL" id="QRQE01000016">
    <property type="protein sequence ID" value="RHM76953.1"/>
    <property type="molecule type" value="Genomic_DNA"/>
</dbReference>
<dbReference type="AlphaFoldDB" id="A0A415S9W0"/>
<organism evidence="3 4">
    <name type="scientific">Mediterraneibacter gnavus</name>
    <name type="common">Ruminococcus gnavus</name>
    <dbReference type="NCBI Taxonomy" id="33038"/>
    <lineage>
        <taxon>Bacteria</taxon>
        <taxon>Bacillati</taxon>
        <taxon>Bacillota</taxon>
        <taxon>Clostridia</taxon>
        <taxon>Lachnospirales</taxon>
        <taxon>Lachnospiraceae</taxon>
        <taxon>Mediterraneibacter</taxon>
    </lineage>
</organism>
<evidence type="ECO:0000256" key="1">
    <source>
        <dbReference type="SAM" id="MobiDB-lite"/>
    </source>
</evidence>
<protein>
    <submittedName>
        <fullName evidence="3">Uncharacterized protein</fullName>
    </submittedName>
</protein>
<evidence type="ECO:0000313" key="4">
    <source>
        <dbReference type="Proteomes" id="UP000285610"/>
    </source>
</evidence>
<sequence>MKEIAAGMMAGLNSEAVEYLCQESFQVYQVREIVQAFLAGLNLEQVKTFASPDISASQMHKMWEQLAQKKEEDQGLAEYMKQILEIMGTAVQKFSEENQKFESLAGVMNHHLLNEKDKEIQRLEENLKFKNEVIRKLKKQLEETVAADVQEKESETEPPERIEIQKSQESLTEQKVSKQSQVSETAIPQDRLGRFGKLFGNRRKDLLDISLKQGLTPEQLEEVRKCLESGLTDLDIIRIIETKPSPEKMQKMREILLLIRTRKGGKHG</sequence>
<evidence type="ECO:0000313" key="3">
    <source>
        <dbReference type="EMBL" id="RHM76953.1"/>
    </source>
</evidence>
<gene>
    <name evidence="3" type="ORF">DWZ50_07835</name>
    <name evidence="2" type="ORF">PNW85_20355</name>
</gene>
<evidence type="ECO:0000313" key="2">
    <source>
        <dbReference type="EMBL" id="MDB8688944.1"/>
    </source>
</evidence>
<feature type="compositionally biased region" description="Basic and acidic residues" evidence="1">
    <location>
        <begin position="149"/>
        <end position="166"/>
    </location>
</feature>
<dbReference type="RefSeq" id="WP_118444523.1">
    <property type="nucleotide sequence ID" value="NZ_JAQMLA010000165.1"/>
</dbReference>
<name>A0A415S9W0_MEDGN</name>
<reference evidence="3 4" key="1">
    <citation type="submission" date="2018-08" db="EMBL/GenBank/DDBJ databases">
        <title>A genome reference for cultivated species of the human gut microbiota.</title>
        <authorList>
            <person name="Zou Y."/>
            <person name="Xue W."/>
            <person name="Luo G."/>
        </authorList>
    </citation>
    <scope>NUCLEOTIDE SEQUENCE [LARGE SCALE GENOMIC DNA]</scope>
    <source>
        <strain evidence="3 4">AF33-12</strain>
    </source>
</reference>
<feature type="compositionally biased region" description="Polar residues" evidence="1">
    <location>
        <begin position="167"/>
        <end position="186"/>
    </location>
</feature>